<dbReference type="RefSeq" id="WP_092688447.1">
    <property type="nucleotide sequence ID" value="NZ_FNBK01000003.1"/>
</dbReference>
<name>A0A1G7HG83_9EURY</name>
<dbReference type="OrthoDB" id="206042at2157"/>
<accession>A0A1G7HG83</accession>
<evidence type="ECO:0000313" key="2">
    <source>
        <dbReference type="EMBL" id="SDE99480.1"/>
    </source>
</evidence>
<protein>
    <recommendedName>
        <fullName evidence="4">Dolichyl-phosphate-mannose-protein mannosyltransferase</fullName>
    </recommendedName>
</protein>
<feature type="transmembrane region" description="Helical" evidence="1">
    <location>
        <begin position="215"/>
        <end position="236"/>
    </location>
</feature>
<keyword evidence="1" id="KW-0472">Membrane</keyword>
<feature type="transmembrane region" description="Helical" evidence="1">
    <location>
        <begin position="121"/>
        <end position="141"/>
    </location>
</feature>
<organism evidence="2 3">
    <name type="scientific">Halorientalis regularis</name>
    <dbReference type="NCBI Taxonomy" id="660518"/>
    <lineage>
        <taxon>Archaea</taxon>
        <taxon>Methanobacteriati</taxon>
        <taxon>Methanobacteriota</taxon>
        <taxon>Stenosarchaea group</taxon>
        <taxon>Halobacteria</taxon>
        <taxon>Halobacteriales</taxon>
        <taxon>Haloarculaceae</taxon>
        <taxon>Halorientalis</taxon>
    </lineage>
</organism>
<evidence type="ECO:0000256" key="1">
    <source>
        <dbReference type="SAM" id="Phobius"/>
    </source>
</evidence>
<keyword evidence="1" id="KW-0812">Transmembrane</keyword>
<evidence type="ECO:0008006" key="4">
    <source>
        <dbReference type="Google" id="ProtNLM"/>
    </source>
</evidence>
<feature type="transmembrane region" description="Helical" evidence="1">
    <location>
        <begin position="318"/>
        <end position="338"/>
    </location>
</feature>
<keyword evidence="3" id="KW-1185">Reference proteome</keyword>
<dbReference type="AlphaFoldDB" id="A0A1G7HG83"/>
<sequence length="379" mass="42161">MSIGRRLLLGSFLFRLLFLPLSLTELNPYAQNDARRFEKLARRFGETLRHGNLPDVEIYTQFIPVMKIGPSDTVWSLVLSPFWLFPGPSGVYARVALLFLGSVAVYNVYALGVRFHSRRAGLLAALPVAAFPSFALSHPTLLRESTILFATTTLVRVFAATAGKRWRFRPASVAILLGLVLVTRPDNIYPYLFAIAIGSWIGWTVRHHAYRTAGAVATTAGLGVVAFGRSIVGLAVQTLSTIHRQRTRGETAYLEQFVPETLIEMVVFSWIGVLYFYFTPFPWMVGQLETLVVLVEPLVNLAYAIPALAGFRYVVRRDVAVGTGLVAGFVVVSVFYSIGTVNVGTAVRMRQQFVWVLYLFGAIYVIDRFRLASDREATP</sequence>
<feature type="transmembrane region" description="Helical" evidence="1">
    <location>
        <begin position="187"/>
        <end position="203"/>
    </location>
</feature>
<proteinExistence type="predicted"/>
<dbReference type="EMBL" id="FNBK01000003">
    <property type="protein sequence ID" value="SDE99480.1"/>
    <property type="molecule type" value="Genomic_DNA"/>
</dbReference>
<feature type="transmembrane region" description="Helical" evidence="1">
    <location>
        <begin position="91"/>
        <end position="109"/>
    </location>
</feature>
<feature type="transmembrane region" description="Helical" evidence="1">
    <location>
        <begin position="350"/>
        <end position="366"/>
    </location>
</feature>
<gene>
    <name evidence="2" type="ORF">SAMN05216218_10312</name>
</gene>
<evidence type="ECO:0000313" key="3">
    <source>
        <dbReference type="Proteomes" id="UP000199076"/>
    </source>
</evidence>
<keyword evidence="1" id="KW-1133">Transmembrane helix</keyword>
<dbReference type="Proteomes" id="UP000199076">
    <property type="component" value="Unassembled WGS sequence"/>
</dbReference>
<feature type="transmembrane region" description="Helical" evidence="1">
    <location>
        <begin position="290"/>
        <end position="311"/>
    </location>
</feature>
<feature type="transmembrane region" description="Helical" evidence="1">
    <location>
        <begin position="257"/>
        <end position="278"/>
    </location>
</feature>
<reference evidence="3" key="1">
    <citation type="submission" date="2016-10" db="EMBL/GenBank/DDBJ databases">
        <authorList>
            <person name="Varghese N."/>
            <person name="Submissions S."/>
        </authorList>
    </citation>
    <scope>NUCLEOTIDE SEQUENCE [LARGE SCALE GENOMIC DNA]</scope>
    <source>
        <strain evidence="3">IBRC-M 10760</strain>
    </source>
</reference>